<proteinExistence type="predicted"/>
<feature type="non-terminal residue" evidence="2">
    <location>
        <position position="197"/>
    </location>
</feature>
<dbReference type="AlphaFoldDB" id="A0A9P6FRE0"/>
<dbReference type="GO" id="GO:0005525">
    <property type="term" value="F:GTP binding"/>
    <property type="evidence" value="ECO:0007669"/>
    <property type="project" value="InterPro"/>
</dbReference>
<accession>A0A9P6FRE0</accession>
<dbReference type="Gene3D" id="3.40.50.300">
    <property type="entry name" value="P-loop containing nucleotide triphosphate hydrolases"/>
    <property type="match status" value="1"/>
</dbReference>
<sequence>MHHKLAAMFIGDKGVGKSTLLSLLGGAVGVEFLFNKVETNEALESQVRINGQQVMLMGDPGLYGTENGVTDIHIKKLTGVLSQGYDYKLFFVVSGENFEFSANELALMSEVNGAIHDAIGAKVELWVVVNRIQNERIYNKYKEDMTQGLQKYLDHSAKSSNLSLDIPIKGVILFRNDANAVRNKGFYHQLAGAITPS</sequence>
<comment type="caution">
    <text evidence="2">The sequence shown here is derived from an EMBL/GenBank/DDBJ whole genome shotgun (WGS) entry which is preliminary data.</text>
</comment>
<protein>
    <recommendedName>
        <fullName evidence="1">G domain-containing protein</fullName>
    </recommendedName>
</protein>
<keyword evidence="3" id="KW-1185">Reference proteome</keyword>
<dbReference type="InterPro" id="IPR027417">
    <property type="entry name" value="P-loop_NTPase"/>
</dbReference>
<dbReference type="OrthoDB" id="8954335at2759"/>
<dbReference type="SUPFAM" id="SSF52540">
    <property type="entry name" value="P-loop containing nucleoside triphosphate hydrolases"/>
    <property type="match status" value="1"/>
</dbReference>
<organism evidence="2 3">
    <name type="scientific">Lunasporangiospora selenospora</name>
    <dbReference type="NCBI Taxonomy" id="979761"/>
    <lineage>
        <taxon>Eukaryota</taxon>
        <taxon>Fungi</taxon>
        <taxon>Fungi incertae sedis</taxon>
        <taxon>Mucoromycota</taxon>
        <taxon>Mortierellomycotina</taxon>
        <taxon>Mortierellomycetes</taxon>
        <taxon>Mortierellales</taxon>
        <taxon>Mortierellaceae</taxon>
        <taxon>Lunasporangiospora</taxon>
    </lineage>
</organism>
<gene>
    <name evidence="2" type="ORF">BGW38_003509</name>
</gene>
<dbReference type="InterPro" id="IPR006073">
    <property type="entry name" value="GTP-bd"/>
</dbReference>
<name>A0A9P6FRE0_9FUNG</name>
<dbReference type="Pfam" id="PF01926">
    <property type="entry name" value="MMR_HSR1"/>
    <property type="match status" value="1"/>
</dbReference>
<evidence type="ECO:0000313" key="3">
    <source>
        <dbReference type="Proteomes" id="UP000780801"/>
    </source>
</evidence>
<dbReference type="Proteomes" id="UP000780801">
    <property type="component" value="Unassembled WGS sequence"/>
</dbReference>
<dbReference type="EMBL" id="JAABOA010002341">
    <property type="protein sequence ID" value="KAF9580009.1"/>
    <property type="molecule type" value="Genomic_DNA"/>
</dbReference>
<feature type="domain" description="G" evidence="1">
    <location>
        <begin position="8"/>
        <end position="94"/>
    </location>
</feature>
<evidence type="ECO:0000259" key="1">
    <source>
        <dbReference type="Pfam" id="PF01926"/>
    </source>
</evidence>
<evidence type="ECO:0000313" key="2">
    <source>
        <dbReference type="EMBL" id="KAF9580009.1"/>
    </source>
</evidence>
<reference evidence="2" key="1">
    <citation type="journal article" date="2020" name="Fungal Divers.">
        <title>Resolving the Mortierellaceae phylogeny through synthesis of multi-gene phylogenetics and phylogenomics.</title>
        <authorList>
            <person name="Vandepol N."/>
            <person name="Liber J."/>
            <person name="Desiro A."/>
            <person name="Na H."/>
            <person name="Kennedy M."/>
            <person name="Barry K."/>
            <person name="Grigoriev I.V."/>
            <person name="Miller A.N."/>
            <person name="O'Donnell K."/>
            <person name="Stajich J.E."/>
            <person name="Bonito G."/>
        </authorList>
    </citation>
    <scope>NUCLEOTIDE SEQUENCE</scope>
    <source>
        <strain evidence="2">KOD1015</strain>
    </source>
</reference>